<evidence type="ECO:0000259" key="1">
    <source>
        <dbReference type="Pfam" id="PF00534"/>
    </source>
</evidence>
<dbReference type="SUPFAM" id="SSF53756">
    <property type="entry name" value="UDP-Glycosyltransferase/glycogen phosphorylase"/>
    <property type="match status" value="1"/>
</dbReference>
<gene>
    <name evidence="3" type="ORF">ENK44_14540</name>
</gene>
<proteinExistence type="predicted"/>
<dbReference type="PANTHER" id="PTHR12526:SF638">
    <property type="entry name" value="SPORE COAT PROTEIN SA"/>
    <property type="match status" value="1"/>
</dbReference>
<dbReference type="CDD" id="cd03808">
    <property type="entry name" value="GT4_CapM-like"/>
    <property type="match status" value="1"/>
</dbReference>
<dbReference type="Pfam" id="PF00534">
    <property type="entry name" value="Glycos_transf_1"/>
    <property type="match status" value="1"/>
</dbReference>
<evidence type="ECO:0000313" key="3">
    <source>
        <dbReference type="EMBL" id="HGY56923.1"/>
    </source>
</evidence>
<organism evidence="3">
    <name type="scientific">Caldithrix abyssi</name>
    <dbReference type="NCBI Taxonomy" id="187145"/>
    <lineage>
        <taxon>Bacteria</taxon>
        <taxon>Pseudomonadati</taxon>
        <taxon>Calditrichota</taxon>
        <taxon>Calditrichia</taxon>
        <taxon>Calditrichales</taxon>
        <taxon>Calditrichaceae</taxon>
        <taxon>Caldithrix</taxon>
    </lineage>
</organism>
<dbReference type="InterPro" id="IPR001296">
    <property type="entry name" value="Glyco_trans_1"/>
</dbReference>
<dbReference type="Proteomes" id="UP000885779">
    <property type="component" value="Unassembled WGS sequence"/>
</dbReference>
<dbReference type="AlphaFoldDB" id="A0A7V4U3D3"/>
<name>A0A7V4U3D3_CALAY</name>
<accession>A0A7V4U3D3</accession>
<feature type="domain" description="Glycosyltransferase subfamily 4-like N-terminal" evidence="2">
    <location>
        <begin position="16"/>
        <end position="143"/>
    </location>
</feature>
<protein>
    <submittedName>
        <fullName evidence="3">Glycosyltransferase family 1 protein</fullName>
    </submittedName>
</protein>
<dbReference type="Pfam" id="PF13477">
    <property type="entry name" value="Glyco_trans_4_2"/>
    <property type="match status" value="1"/>
</dbReference>
<comment type="caution">
    <text evidence="3">The sequence shown here is derived from an EMBL/GenBank/DDBJ whole genome shotgun (WGS) entry which is preliminary data.</text>
</comment>
<dbReference type="InterPro" id="IPR028098">
    <property type="entry name" value="Glyco_trans_4-like_N"/>
</dbReference>
<evidence type="ECO:0000259" key="2">
    <source>
        <dbReference type="Pfam" id="PF13477"/>
    </source>
</evidence>
<dbReference type="Gene3D" id="3.40.50.2000">
    <property type="entry name" value="Glycogen Phosphorylase B"/>
    <property type="match status" value="2"/>
</dbReference>
<dbReference type="GO" id="GO:0016757">
    <property type="term" value="F:glycosyltransferase activity"/>
    <property type="evidence" value="ECO:0007669"/>
    <property type="project" value="InterPro"/>
</dbReference>
<reference evidence="3" key="1">
    <citation type="journal article" date="2020" name="mSystems">
        <title>Genome- and Community-Level Interaction Insights into Carbon Utilization and Element Cycling Functions of Hydrothermarchaeota in Hydrothermal Sediment.</title>
        <authorList>
            <person name="Zhou Z."/>
            <person name="Liu Y."/>
            <person name="Xu W."/>
            <person name="Pan J."/>
            <person name="Luo Z.H."/>
            <person name="Li M."/>
        </authorList>
    </citation>
    <scope>NUCLEOTIDE SEQUENCE [LARGE SCALE GENOMIC DNA]</scope>
    <source>
        <strain evidence="3">HyVt-577</strain>
    </source>
</reference>
<dbReference type="PANTHER" id="PTHR12526">
    <property type="entry name" value="GLYCOSYLTRANSFERASE"/>
    <property type="match status" value="1"/>
</dbReference>
<dbReference type="EMBL" id="DRQG01000140">
    <property type="protein sequence ID" value="HGY56923.1"/>
    <property type="molecule type" value="Genomic_DNA"/>
</dbReference>
<feature type="domain" description="Glycosyl transferase family 1" evidence="1">
    <location>
        <begin position="190"/>
        <end position="353"/>
    </location>
</feature>
<sequence>MKVLQITSVDETVKHLLLPLIDRLQDNGFTVETVCSRGRYSDPLRRQGYVIHNVSVPRSLSLWAILKNIRALYRLMRTNQYDIIHVHAPVSAFTGRIAAKLYGKAVIIYTVHGFYFHENMSRLKYHLFYTIEKILAYCCTHIMFFQSEEDYKLAKEKKFLRGQNLFYIGNGVDVHVRFNPASVSAVEVNRLRSELGLEPEYIVVTFIGRLVYEKGVMDLLRAFTAIDMNNAILLVVGSALATDRDRIPEEELKPYRNHPRIIFTGFREDISQILALTDIFCMPSYREGKPRSVLEAMAMNCAIIAGNIRGCREEVIPGRNGFLFDIKNVEDLSDKLISLLSNIPQLKIFKKNSHTIARAVYDEETVLNKQMEIYERLHSKGIKDLEFNISPTRIHS</sequence>